<evidence type="ECO:0000313" key="7">
    <source>
        <dbReference type="EMBL" id="MDY0881870.1"/>
    </source>
</evidence>
<organism evidence="7 8">
    <name type="scientific">Dongia soli</name>
    <dbReference type="NCBI Taxonomy" id="600628"/>
    <lineage>
        <taxon>Bacteria</taxon>
        <taxon>Pseudomonadati</taxon>
        <taxon>Pseudomonadota</taxon>
        <taxon>Alphaproteobacteria</taxon>
        <taxon>Rhodospirillales</taxon>
        <taxon>Dongiaceae</taxon>
        <taxon>Dongia</taxon>
    </lineage>
</organism>
<dbReference type="SUPFAM" id="SSF88659">
    <property type="entry name" value="Sigma3 and sigma4 domains of RNA polymerase sigma factors"/>
    <property type="match status" value="1"/>
</dbReference>
<gene>
    <name evidence="7" type="ORF">SMD27_03375</name>
</gene>
<dbReference type="InterPro" id="IPR007627">
    <property type="entry name" value="RNA_pol_sigma70_r2"/>
</dbReference>
<evidence type="ECO:0000256" key="3">
    <source>
        <dbReference type="ARBA" id="ARBA00023082"/>
    </source>
</evidence>
<keyword evidence="4" id="KW-0804">Transcription</keyword>
<dbReference type="PANTHER" id="PTHR43133">
    <property type="entry name" value="RNA POLYMERASE ECF-TYPE SIGMA FACTO"/>
    <property type="match status" value="1"/>
</dbReference>
<feature type="domain" description="RNA polymerase sigma-70 region 2" evidence="5">
    <location>
        <begin position="43"/>
        <end position="109"/>
    </location>
</feature>
<dbReference type="NCBIfam" id="NF008888">
    <property type="entry name" value="PRK11922.1"/>
    <property type="match status" value="1"/>
</dbReference>
<dbReference type="Pfam" id="PF08281">
    <property type="entry name" value="Sigma70_r4_2"/>
    <property type="match status" value="1"/>
</dbReference>
<evidence type="ECO:0000313" key="8">
    <source>
        <dbReference type="Proteomes" id="UP001279642"/>
    </source>
</evidence>
<proteinExistence type="inferred from homology"/>
<keyword evidence="2" id="KW-0805">Transcription regulation</keyword>
<dbReference type="RefSeq" id="WP_320506912.1">
    <property type="nucleotide sequence ID" value="NZ_JAXCLW010000001.1"/>
</dbReference>
<dbReference type="CDD" id="cd06171">
    <property type="entry name" value="Sigma70_r4"/>
    <property type="match status" value="1"/>
</dbReference>
<dbReference type="PANTHER" id="PTHR43133:SF51">
    <property type="entry name" value="RNA POLYMERASE SIGMA FACTOR"/>
    <property type="match status" value="1"/>
</dbReference>
<dbReference type="NCBIfam" id="TIGR02937">
    <property type="entry name" value="sigma70-ECF"/>
    <property type="match status" value="1"/>
</dbReference>
<keyword evidence="8" id="KW-1185">Reference proteome</keyword>
<reference evidence="7 8" key="1">
    <citation type="journal article" date="2016" name="Antonie Van Leeuwenhoek">
        <title>Dongia soli sp. nov., isolated from soil from Dokdo, Korea.</title>
        <authorList>
            <person name="Kim D.U."/>
            <person name="Lee H."/>
            <person name="Kim H."/>
            <person name="Kim S.G."/>
            <person name="Ka J.O."/>
        </authorList>
    </citation>
    <scope>NUCLEOTIDE SEQUENCE [LARGE SCALE GENOMIC DNA]</scope>
    <source>
        <strain evidence="7 8">D78</strain>
    </source>
</reference>
<dbReference type="InterPro" id="IPR013325">
    <property type="entry name" value="RNA_pol_sigma_r2"/>
</dbReference>
<dbReference type="SUPFAM" id="SSF88946">
    <property type="entry name" value="Sigma2 domain of RNA polymerase sigma factors"/>
    <property type="match status" value="1"/>
</dbReference>
<dbReference type="InterPro" id="IPR036388">
    <property type="entry name" value="WH-like_DNA-bd_sf"/>
</dbReference>
<dbReference type="InterPro" id="IPR039425">
    <property type="entry name" value="RNA_pol_sigma-70-like"/>
</dbReference>
<keyword evidence="3" id="KW-0731">Sigma factor</keyword>
<evidence type="ECO:0000256" key="2">
    <source>
        <dbReference type="ARBA" id="ARBA00023015"/>
    </source>
</evidence>
<dbReference type="InterPro" id="IPR013324">
    <property type="entry name" value="RNA_pol_sigma_r3/r4-like"/>
</dbReference>
<sequence>MEAISQDAGARELDVREPQPALAGEAALLAAMRRGERFAFETLMRQNNRRLYRLARSITRNDSEAEDAVQEGYVRALTHLDGFRGEASLATWLARIVANEALGRVRRRRPTVELDDLRTASGSCEAALVTPPVASPENAAARREIRGLIEQAIDTLPAHFRAVFVLRAVEQMSIEETADLLGIAPATVKTRLHRANKLLRQKLSDRLESILDDVFAFAGLRCDRILRNVLARLHLQ</sequence>
<name>A0ABU5E8D5_9PROT</name>
<evidence type="ECO:0000256" key="4">
    <source>
        <dbReference type="ARBA" id="ARBA00023163"/>
    </source>
</evidence>
<evidence type="ECO:0000259" key="5">
    <source>
        <dbReference type="Pfam" id="PF04542"/>
    </source>
</evidence>
<protein>
    <submittedName>
        <fullName evidence="7">RNA polymerase sigma factor</fullName>
    </submittedName>
</protein>
<dbReference type="Proteomes" id="UP001279642">
    <property type="component" value="Unassembled WGS sequence"/>
</dbReference>
<feature type="domain" description="RNA polymerase sigma factor 70 region 4 type 2" evidence="6">
    <location>
        <begin position="148"/>
        <end position="197"/>
    </location>
</feature>
<evidence type="ECO:0000256" key="1">
    <source>
        <dbReference type="ARBA" id="ARBA00010641"/>
    </source>
</evidence>
<evidence type="ECO:0000259" key="6">
    <source>
        <dbReference type="Pfam" id="PF08281"/>
    </source>
</evidence>
<dbReference type="Pfam" id="PF04542">
    <property type="entry name" value="Sigma70_r2"/>
    <property type="match status" value="1"/>
</dbReference>
<comment type="similarity">
    <text evidence="1">Belongs to the sigma-70 factor family. ECF subfamily.</text>
</comment>
<dbReference type="Gene3D" id="1.10.1740.10">
    <property type="match status" value="1"/>
</dbReference>
<dbReference type="Gene3D" id="1.10.10.10">
    <property type="entry name" value="Winged helix-like DNA-binding domain superfamily/Winged helix DNA-binding domain"/>
    <property type="match status" value="1"/>
</dbReference>
<dbReference type="InterPro" id="IPR013249">
    <property type="entry name" value="RNA_pol_sigma70_r4_t2"/>
</dbReference>
<dbReference type="EMBL" id="JAXCLW010000001">
    <property type="protein sequence ID" value="MDY0881870.1"/>
    <property type="molecule type" value="Genomic_DNA"/>
</dbReference>
<dbReference type="InterPro" id="IPR014284">
    <property type="entry name" value="RNA_pol_sigma-70_dom"/>
</dbReference>
<comment type="caution">
    <text evidence="7">The sequence shown here is derived from an EMBL/GenBank/DDBJ whole genome shotgun (WGS) entry which is preliminary data.</text>
</comment>
<accession>A0ABU5E8D5</accession>